<organism evidence="2 3">
    <name type="scientific">Polaribacter reichenbachii</name>
    <dbReference type="NCBI Taxonomy" id="996801"/>
    <lineage>
        <taxon>Bacteria</taxon>
        <taxon>Pseudomonadati</taxon>
        <taxon>Bacteroidota</taxon>
        <taxon>Flavobacteriia</taxon>
        <taxon>Flavobacteriales</taxon>
        <taxon>Flavobacteriaceae</taxon>
    </lineage>
</organism>
<dbReference type="KEGG" id="prn:BW723_01840"/>
<dbReference type="Gene3D" id="3.40.50.2000">
    <property type="entry name" value="Glycogen Phosphorylase B"/>
    <property type="match status" value="1"/>
</dbReference>
<dbReference type="Proteomes" id="UP000092612">
    <property type="component" value="Unassembled WGS sequence"/>
</dbReference>
<evidence type="ECO:0000256" key="1">
    <source>
        <dbReference type="ARBA" id="ARBA00022679"/>
    </source>
</evidence>
<name>A0A1B8TWK7_9FLAO</name>
<dbReference type="PANTHER" id="PTHR46401:SF2">
    <property type="entry name" value="GLYCOSYLTRANSFERASE WBBK-RELATED"/>
    <property type="match status" value="1"/>
</dbReference>
<proteinExistence type="predicted"/>
<dbReference type="Pfam" id="PF13692">
    <property type="entry name" value="Glyco_trans_1_4"/>
    <property type="match status" value="1"/>
</dbReference>
<reference evidence="3" key="1">
    <citation type="submission" date="2016-02" db="EMBL/GenBank/DDBJ databases">
        <title>Paenibacillus sp. LPB0068, isolated from Crassostrea gigas.</title>
        <authorList>
            <person name="Shin S.-K."/>
            <person name="Yi H."/>
        </authorList>
    </citation>
    <scope>NUCLEOTIDE SEQUENCE [LARGE SCALE GENOMIC DNA]</scope>
    <source>
        <strain evidence="3">KCTC 23969</strain>
    </source>
</reference>
<comment type="caution">
    <text evidence="2">The sequence shown here is derived from an EMBL/GenBank/DDBJ whole genome shotgun (WGS) entry which is preliminary data.</text>
</comment>
<dbReference type="OrthoDB" id="9816564at2"/>
<keyword evidence="1 2" id="KW-0808">Transferase</keyword>
<dbReference type="PANTHER" id="PTHR46401">
    <property type="entry name" value="GLYCOSYLTRANSFERASE WBBK-RELATED"/>
    <property type="match status" value="1"/>
</dbReference>
<dbReference type="SUPFAM" id="SSF53756">
    <property type="entry name" value="UDP-Glycosyltransferase/glycogen phosphorylase"/>
    <property type="match status" value="1"/>
</dbReference>
<protein>
    <submittedName>
        <fullName evidence="2">Glycosyl transferase family 1</fullName>
    </submittedName>
</protein>
<sequence length="404" mass="46722">MIKGKDIIVLGIQAWDIEIGSNCKNIAAEFAKNNRVLYVNPPMTRSVMSSQKDKETIQKRIRIKNGEEDDLVKIDDNLWNLYPKSLVESINSIPVHFLFKLLNKRNATIYTNDIKNAISRMNFNDVILFNDSSMFLGLHLKELLKPKVYAYYMRDYLVKVPYWQKHGERIEPLVVQKADVVLTNSEFFEDFCRNYNSHSYMVGQGCDVSHFSDEDDSIKIPDEFKEIPSPVIGYVGSLTSLRLDIKLLEFIAEERKEWSIVLVGPEDDNFKKSNLHNMSNVYFLGRKDASQLPNYVKGFDIATNPQLINNLTIGNYPRKIDEYLAMGKPIIATQTKAMQMFKENVYLGETKEDYVVLIEKALAENSQNLIDKRIEFAKSHTWVNNVKTIYESIIKATKDNIQWD</sequence>
<dbReference type="AlphaFoldDB" id="A0A1B8TWK7"/>
<evidence type="ECO:0000313" key="3">
    <source>
        <dbReference type="Proteomes" id="UP000092612"/>
    </source>
</evidence>
<dbReference type="EMBL" id="LSFL01000035">
    <property type="protein sequence ID" value="OBY64033.1"/>
    <property type="molecule type" value="Genomic_DNA"/>
</dbReference>
<dbReference type="RefSeq" id="WP_068363641.1">
    <property type="nucleotide sequence ID" value="NZ_CP019337.1"/>
</dbReference>
<accession>A0A1B8TWK7</accession>
<keyword evidence="3" id="KW-1185">Reference proteome</keyword>
<dbReference type="STRING" id="996801.BW723_01840"/>
<gene>
    <name evidence="2" type="ORF">LPB301_13860</name>
</gene>
<dbReference type="GO" id="GO:0016757">
    <property type="term" value="F:glycosyltransferase activity"/>
    <property type="evidence" value="ECO:0007669"/>
    <property type="project" value="TreeGrafter"/>
</dbReference>
<evidence type="ECO:0000313" key="2">
    <source>
        <dbReference type="EMBL" id="OBY64033.1"/>
    </source>
</evidence>
<dbReference type="Gene3D" id="3.40.50.11010">
    <property type="match status" value="1"/>
</dbReference>